<gene>
    <name evidence="8" type="ORF">EPV75_10950</name>
</gene>
<evidence type="ECO:0000256" key="3">
    <source>
        <dbReference type="ARBA" id="ARBA00022692"/>
    </source>
</evidence>
<evidence type="ECO:0000256" key="5">
    <source>
        <dbReference type="ARBA" id="ARBA00023136"/>
    </source>
</evidence>
<dbReference type="AlphaFoldDB" id="A0A410H5D1"/>
<dbReference type="Gene3D" id="1.20.950.20">
    <property type="entry name" value="Transmembrane di-heme cytochromes, Chain C"/>
    <property type="match status" value="1"/>
</dbReference>
<dbReference type="GO" id="GO:0022904">
    <property type="term" value="P:respiratory electron transport chain"/>
    <property type="evidence" value="ECO:0007669"/>
    <property type="project" value="InterPro"/>
</dbReference>
<feature type="transmembrane region" description="Helical" evidence="6">
    <location>
        <begin position="14"/>
        <end position="36"/>
    </location>
</feature>
<dbReference type="Pfam" id="PF01292">
    <property type="entry name" value="Ni_hydr_CYTB"/>
    <property type="match status" value="1"/>
</dbReference>
<evidence type="ECO:0000313" key="9">
    <source>
        <dbReference type="Proteomes" id="UP000285478"/>
    </source>
</evidence>
<accession>A0A410H5D1</accession>
<feature type="domain" description="Cytochrome b561 bacterial/Ni-hydrogenase" evidence="7">
    <location>
        <begin position="8"/>
        <end position="190"/>
    </location>
</feature>
<evidence type="ECO:0000256" key="4">
    <source>
        <dbReference type="ARBA" id="ARBA00022989"/>
    </source>
</evidence>
<dbReference type="Proteomes" id="UP000285478">
    <property type="component" value="Chromosome"/>
</dbReference>
<keyword evidence="5 6" id="KW-0472">Membrane</keyword>
<feature type="transmembrane region" description="Helical" evidence="6">
    <location>
        <begin position="76"/>
        <end position="97"/>
    </location>
</feature>
<dbReference type="EMBL" id="CP035033">
    <property type="protein sequence ID" value="QAB16143.1"/>
    <property type="molecule type" value="Genomic_DNA"/>
</dbReference>
<proteinExistence type="predicted"/>
<reference evidence="8 9" key="1">
    <citation type="journal article" date="2018" name="Environ. Microbiol.">
        <title>Genomes of ubiquitous marine and hypersaline Hydrogenovibrio, Thiomicrorhabdus and Thiomicrospira spp. encode a diversity of mechanisms to sustain chemolithoautotrophy in heterogeneous environments.</title>
        <authorList>
            <person name="Scott K.M."/>
            <person name="Williams J."/>
            <person name="Porter C.M.B."/>
            <person name="Russel S."/>
            <person name="Harmer T.L."/>
            <person name="Paul J.H."/>
            <person name="Antonen K.M."/>
            <person name="Bridges M.K."/>
            <person name="Camper G.J."/>
            <person name="Campla C.K."/>
            <person name="Casella L.G."/>
            <person name="Chase E."/>
            <person name="Conrad J.W."/>
            <person name="Cruz M.C."/>
            <person name="Dunlap D.S."/>
            <person name="Duran L."/>
            <person name="Fahsbender E.M."/>
            <person name="Goldsmith D.B."/>
            <person name="Keeley R.F."/>
            <person name="Kondoff M.R."/>
            <person name="Kussy B.I."/>
            <person name="Lane M.K."/>
            <person name="Lawler S."/>
            <person name="Leigh B.A."/>
            <person name="Lewis C."/>
            <person name="Lostal L.M."/>
            <person name="Marking D."/>
            <person name="Mancera P.A."/>
            <person name="McClenthan E.C."/>
            <person name="McIntyre E.A."/>
            <person name="Mine J.A."/>
            <person name="Modi S."/>
            <person name="Moore B.D."/>
            <person name="Morgan W.A."/>
            <person name="Nelson K.M."/>
            <person name="Nguyen K.N."/>
            <person name="Ogburn N."/>
            <person name="Parrino D.G."/>
            <person name="Pedapudi A.D."/>
            <person name="Pelham R.P."/>
            <person name="Preece A.M."/>
            <person name="Rampersad E.A."/>
            <person name="Richardson J.C."/>
            <person name="Rodgers C.M."/>
            <person name="Schaffer B.L."/>
            <person name="Sheridan N.E."/>
            <person name="Solone M.R."/>
            <person name="Staley Z.R."/>
            <person name="Tabuchi M."/>
            <person name="Waide R.J."/>
            <person name="Wanjugi P.W."/>
            <person name="Young S."/>
            <person name="Clum A."/>
            <person name="Daum C."/>
            <person name="Huntemann M."/>
            <person name="Ivanova N."/>
            <person name="Kyrpides N."/>
            <person name="Mikhailova N."/>
            <person name="Palaniappan K."/>
            <person name="Pillay M."/>
            <person name="Reddy T.B.K."/>
            <person name="Shapiro N."/>
            <person name="Stamatis D."/>
            <person name="Varghese N."/>
            <person name="Woyke T."/>
            <person name="Boden R."/>
            <person name="Freyermuth S.K."/>
            <person name="Kerfeld C.A."/>
        </authorList>
    </citation>
    <scope>NUCLEOTIDE SEQUENCE [LARGE SCALE GENOMIC DNA]</scope>
    <source>
        <strain evidence="8 9">JR-2</strain>
    </source>
</reference>
<evidence type="ECO:0000313" key="8">
    <source>
        <dbReference type="EMBL" id="QAB16143.1"/>
    </source>
</evidence>
<keyword evidence="9" id="KW-1185">Reference proteome</keyword>
<keyword evidence="2" id="KW-1003">Cell membrane</keyword>
<protein>
    <submittedName>
        <fullName evidence="8">Cytochrome b/b6 domain-containing protein</fullName>
    </submittedName>
</protein>
<organism evidence="8 9">
    <name type="scientific">Hydrogenovibrio thermophilus</name>
    <dbReference type="NCBI Taxonomy" id="265883"/>
    <lineage>
        <taxon>Bacteria</taxon>
        <taxon>Pseudomonadati</taxon>
        <taxon>Pseudomonadota</taxon>
        <taxon>Gammaproteobacteria</taxon>
        <taxon>Thiotrichales</taxon>
        <taxon>Piscirickettsiaceae</taxon>
        <taxon>Hydrogenovibrio</taxon>
    </lineage>
</organism>
<evidence type="ECO:0000256" key="2">
    <source>
        <dbReference type="ARBA" id="ARBA00022475"/>
    </source>
</evidence>
<feature type="transmembrane region" description="Helical" evidence="6">
    <location>
        <begin position="158"/>
        <end position="177"/>
    </location>
</feature>
<sequence length="190" mass="21421">MLEDRRYFTLIHRVIHWGIALTMLFILLTVLLRMGWMEKNGMAEALTSSPQLEAYDISQEDAVKAAKSIRGNMFQWHLYAGYLMGVLLLARLAYTYSQGIFYKGPFNPQASMREKFQAWVYIVFYTGVALSVMTGLYIKFGPDDALGDIAKDMHVLALWYLVPFLVLHLGGIVLGENGKEKGIASKMIGG</sequence>
<dbReference type="RefSeq" id="WP_128385409.1">
    <property type="nucleotide sequence ID" value="NZ_CP035033.1"/>
</dbReference>
<evidence type="ECO:0000256" key="1">
    <source>
        <dbReference type="ARBA" id="ARBA00004651"/>
    </source>
</evidence>
<dbReference type="SUPFAM" id="SSF81342">
    <property type="entry name" value="Transmembrane di-heme cytochromes"/>
    <property type="match status" value="1"/>
</dbReference>
<dbReference type="GO" id="GO:0009055">
    <property type="term" value="F:electron transfer activity"/>
    <property type="evidence" value="ECO:0007669"/>
    <property type="project" value="InterPro"/>
</dbReference>
<keyword evidence="4 6" id="KW-1133">Transmembrane helix</keyword>
<evidence type="ECO:0000259" key="7">
    <source>
        <dbReference type="Pfam" id="PF01292"/>
    </source>
</evidence>
<dbReference type="InterPro" id="IPR011577">
    <property type="entry name" value="Cyt_b561_bac/Ni-Hgenase"/>
</dbReference>
<keyword evidence="3 6" id="KW-0812">Transmembrane</keyword>
<dbReference type="InterPro" id="IPR016174">
    <property type="entry name" value="Di-haem_cyt_TM"/>
</dbReference>
<name>A0A410H5D1_9GAMM</name>
<comment type="subcellular location">
    <subcellularLocation>
        <location evidence="1">Cell membrane</location>
        <topology evidence="1">Multi-pass membrane protein</topology>
    </subcellularLocation>
</comment>
<evidence type="ECO:0000256" key="6">
    <source>
        <dbReference type="SAM" id="Phobius"/>
    </source>
</evidence>
<feature type="transmembrane region" description="Helical" evidence="6">
    <location>
        <begin position="118"/>
        <end position="138"/>
    </location>
</feature>
<dbReference type="GO" id="GO:0005886">
    <property type="term" value="C:plasma membrane"/>
    <property type="evidence" value="ECO:0007669"/>
    <property type="project" value="UniProtKB-SubCell"/>
</dbReference>
<dbReference type="KEGG" id="htr:EPV75_10950"/>